<dbReference type="GO" id="GO:0009251">
    <property type="term" value="P:glucan catabolic process"/>
    <property type="evidence" value="ECO:0007669"/>
    <property type="project" value="TreeGrafter"/>
</dbReference>
<keyword evidence="6" id="KW-0325">Glycoprotein</keyword>
<dbReference type="InterPro" id="IPR036962">
    <property type="entry name" value="Glyco_hydro_3_N_sf"/>
</dbReference>
<keyword evidence="4" id="KW-0732">Signal</keyword>
<dbReference type="Gene3D" id="3.40.50.1700">
    <property type="entry name" value="Glycoside hydrolase family 3 C-terminal domain"/>
    <property type="match status" value="1"/>
</dbReference>
<dbReference type="STRING" id="1283841.A0A084R267"/>
<dbReference type="OrthoDB" id="416222at2759"/>
<dbReference type="InParanoid" id="A0A084R267"/>
<dbReference type="Pfam" id="PF00933">
    <property type="entry name" value="Glyco_hydro_3"/>
    <property type="match status" value="1"/>
</dbReference>
<gene>
    <name evidence="12" type="ORF">S40285_09189</name>
</gene>
<feature type="domain" description="Glycoside hydrolase family 3 C-terminal" evidence="11">
    <location>
        <begin position="544"/>
        <end position="634"/>
    </location>
</feature>
<evidence type="ECO:0000256" key="2">
    <source>
        <dbReference type="ARBA" id="ARBA00005336"/>
    </source>
</evidence>
<keyword evidence="7" id="KW-0119">Carbohydrate metabolism</keyword>
<reference evidence="12 13" key="1">
    <citation type="journal article" date="2014" name="BMC Genomics">
        <title>Comparative genome sequencing reveals chemotype-specific gene clusters in the toxigenic black mold Stachybotrys.</title>
        <authorList>
            <person name="Semeiks J."/>
            <person name="Borek D."/>
            <person name="Otwinowski Z."/>
            <person name="Grishin N.V."/>
        </authorList>
    </citation>
    <scope>NUCLEOTIDE SEQUENCE [LARGE SCALE GENOMIC DNA]</scope>
    <source>
        <strain evidence="12 13">IBT 40285</strain>
    </source>
</reference>
<dbReference type="HOGENOM" id="CLU_004542_8_2_1"/>
<dbReference type="OMA" id="VKHWVGY"/>
<evidence type="ECO:0000313" key="13">
    <source>
        <dbReference type="Proteomes" id="UP000028524"/>
    </source>
</evidence>
<name>A0A084R267_STAC4</name>
<evidence type="ECO:0000256" key="9">
    <source>
        <dbReference type="ARBA" id="ARBA00023326"/>
    </source>
</evidence>
<feature type="domain" description="Glycoside hydrolase family 3 N-terminal" evidence="10">
    <location>
        <begin position="66"/>
        <end position="420"/>
    </location>
</feature>
<dbReference type="PANTHER" id="PTHR30620">
    <property type="entry name" value="PERIPLASMIC BETA-GLUCOSIDASE-RELATED"/>
    <property type="match status" value="1"/>
</dbReference>
<dbReference type="InterPro" id="IPR051915">
    <property type="entry name" value="Cellulose_Degrad_GH3"/>
</dbReference>
<evidence type="ECO:0000256" key="5">
    <source>
        <dbReference type="ARBA" id="ARBA00022801"/>
    </source>
</evidence>
<organism evidence="12 13">
    <name type="scientific">Stachybotrys chlorohalonatus (strain IBT 40285)</name>
    <dbReference type="NCBI Taxonomy" id="1283841"/>
    <lineage>
        <taxon>Eukaryota</taxon>
        <taxon>Fungi</taxon>
        <taxon>Dikarya</taxon>
        <taxon>Ascomycota</taxon>
        <taxon>Pezizomycotina</taxon>
        <taxon>Sordariomycetes</taxon>
        <taxon>Hypocreomycetidae</taxon>
        <taxon>Hypocreales</taxon>
        <taxon>Stachybotryaceae</taxon>
        <taxon>Stachybotrys</taxon>
    </lineage>
</organism>
<keyword evidence="5" id="KW-0378">Hydrolase</keyword>
<dbReference type="SUPFAM" id="SSF51445">
    <property type="entry name" value="(Trans)glycosidases"/>
    <property type="match status" value="1"/>
</dbReference>
<comment type="similarity">
    <text evidence="2">Belongs to the glycosyl hydrolase 3 family.</text>
</comment>
<accession>A0A084R267</accession>
<keyword evidence="13" id="KW-1185">Reference proteome</keyword>
<dbReference type="PANTHER" id="PTHR30620:SF16">
    <property type="entry name" value="LYSOSOMAL BETA GLUCOSIDASE"/>
    <property type="match status" value="1"/>
</dbReference>
<protein>
    <recommendedName>
        <fullName evidence="3">beta-glucosidase</fullName>
        <ecNumber evidence="3">3.2.1.21</ecNumber>
    </recommendedName>
</protein>
<evidence type="ECO:0000256" key="7">
    <source>
        <dbReference type="ARBA" id="ARBA00023277"/>
    </source>
</evidence>
<comment type="catalytic activity">
    <reaction evidence="1">
        <text>Hydrolysis of terminal, non-reducing beta-D-glucosyl residues with release of beta-D-glucose.</text>
        <dbReference type="EC" id="3.2.1.21"/>
    </reaction>
</comment>
<evidence type="ECO:0000256" key="3">
    <source>
        <dbReference type="ARBA" id="ARBA00012744"/>
    </source>
</evidence>
<dbReference type="Pfam" id="PF01915">
    <property type="entry name" value="Glyco_hydro_3_C"/>
    <property type="match status" value="1"/>
</dbReference>
<proteinExistence type="inferred from homology"/>
<dbReference type="Proteomes" id="UP000028524">
    <property type="component" value="Unassembled WGS sequence"/>
</dbReference>
<dbReference type="EC" id="3.2.1.21" evidence="3"/>
<evidence type="ECO:0000259" key="11">
    <source>
        <dbReference type="Pfam" id="PF01915"/>
    </source>
</evidence>
<evidence type="ECO:0000256" key="1">
    <source>
        <dbReference type="ARBA" id="ARBA00000448"/>
    </source>
</evidence>
<dbReference type="InterPro" id="IPR017853">
    <property type="entry name" value="GH"/>
</dbReference>
<evidence type="ECO:0000256" key="4">
    <source>
        <dbReference type="ARBA" id="ARBA00022729"/>
    </source>
</evidence>
<dbReference type="InterPro" id="IPR001764">
    <property type="entry name" value="Glyco_hydro_3_N"/>
</dbReference>
<evidence type="ECO:0000259" key="10">
    <source>
        <dbReference type="Pfam" id="PF00933"/>
    </source>
</evidence>
<evidence type="ECO:0000256" key="6">
    <source>
        <dbReference type="ARBA" id="ARBA00023180"/>
    </source>
</evidence>
<keyword evidence="8" id="KW-0326">Glycosidase</keyword>
<dbReference type="AlphaFoldDB" id="A0A084R267"/>
<dbReference type="InterPro" id="IPR002772">
    <property type="entry name" value="Glyco_hydro_3_C"/>
</dbReference>
<dbReference type="SUPFAM" id="SSF52279">
    <property type="entry name" value="Beta-D-glucan exohydrolase, C-terminal domain"/>
    <property type="match status" value="1"/>
</dbReference>
<dbReference type="InterPro" id="IPR036881">
    <property type="entry name" value="Glyco_hydro_3_C_sf"/>
</dbReference>
<evidence type="ECO:0000313" key="12">
    <source>
        <dbReference type="EMBL" id="KFA70302.1"/>
    </source>
</evidence>
<dbReference type="PRINTS" id="PR00133">
    <property type="entry name" value="GLHYDRLASE3"/>
</dbReference>
<dbReference type="Gene3D" id="3.20.20.300">
    <property type="entry name" value="Glycoside hydrolase, family 3, N-terminal domain"/>
    <property type="match status" value="1"/>
</dbReference>
<dbReference type="GO" id="GO:0008422">
    <property type="term" value="F:beta-glucosidase activity"/>
    <property type="evidence" value="ECO:0007669"/>
    <property type="project" value="UniProtKB-EC"/>
</dbReference>
<evidence type="ECO:0000256" key="8">
    <source>
        <dbReference type="ARBA" id="ARBA00023295"/>
    </source>
</evidence>
<dbReference type="EMBL" id="KL659209">
    <property type="protein sequence ID" value="KFA70302.1"/>
    <property type="molecule type" value="Genomic_DNA"/>
</dbReference>
<keyword evidence="9" id="KW-0624">Polysaccharide degradation</keyword>
<sequence>MKACMALEDRAEKVVFPPYAHTTILVLVTLSISSTASTAETHDGRRSADPSYCVDERVEDLLSRMTLEEKCGQMFHMHMRIGANYTVDEGNYDPDAPRNWNSTNNMVIDKHMTHFNLLGEIGDARQGATWFNLLQERAMSTRLQIPITLSTDPQHHQANTIGASVSPGAFTMWPESLGLAAIREPELVRIMADTAREEYVAVGIRAALHPQVDLATEPRWARIFNSWSEDAHLTAEMIVPYIKGFQGETLGPNSVTTVTKHFPGGGSVMDGHDTHFDYGKNATFPGNNLDYHLIPFRAAFEAGARQIMPYYSRPIGTEFEPVGFAFNRQIVTELLREEMGFEGIVVSDWGLITDVVTGGYPFPARAWGMENQSDENRAFRIVDAGCDQLGGEERPELLVELVNAGRLTEERIDISVRKLLKEKFLLGLFEKPFVDPEYAAEVVRNPYFRKLAETAQRRSYTLLSNKGDVLPLNLESGTRIYSENVNITLIEARGFVSVENPEEAEIALLRLPPPYNPMNGTLTGFMGFRTGTLEYYDDEKARQAAVYSTVPTVVDIYTNRPIAIPEVVEQAEAVFASFGATDEAFLDVVFEVAQPEGKLPFDMLRSNEAAEAQMEDVPFDTRDPLFKFGHGLRYKSPCERRGGNRC</sequence>